<dbReference type="InterPro" id="IPR020476">
    <property type="entry name" value="Nudix_hydrolase"/>
</dbReference>
<evidence type="ECO:0000256" key="3">
    <source>
        <dbReference type="RuleBase" id="RU003476"/>
    </source>
</evidence>
<evidence type="ECO:0000259" key="4">
    <source>
        <dbReference type="PROSITE" id="PS51462"/>
    </source>
</evidence>
<dbReference type="GO" id="GO:0016787">
    <property type="term" value="F:hydrolase activity"/>
    <property type="evidence" value="ECO:0007669"/>
    <property type="project" value="UniProtKB-KW"/>
</dbReference>
<dbReference type="PROSITE" id="PS51462">
    <property type="entry name" value="NUDIX"/>
    <property type="match status" value="1"/>
</dbReference>
<dbReference type="AlphaFoldDB" id="A0A6M0QRR1"/>
<dbReference type="SUPFAM" id="SSF55811">
    <property type="entry name" value="Nudix"/>
    <property type="match status" value="1"/>
</dbReference>
<gene>
    <name evidence="5" type="ORF">G4Z14_07900</name>
</gene>
<keyword evidence="2 3" id="KW-0378">Hydrolase</keyword>
<keyword evidence="6" id="KW-1185">Reference proteome</keyword>
<protein>
    <submittedName>
        <fullName evidence="5">NUDIX domain-containing protein</fullName>
    </submittedName>
</protein>
<dbReference type="CDD" id="cd04682">
    <property type="entry name" value="NUDIX_Hydrolase"/>
    <property type="match status" value="1"/>
</dbReference>
<name>A0A6M0QRR1_9RHOB</name>
<comment type="similarity">
    <text evidence="3">Belongs to the Nudix hydrolase family.</text>
</comment>
<dbReference type="Gene3D" id="3.90.79.10">
    <property type="entry name" value="Nucleoside Triphosphate Pyrophosphohydrolase"/>
    <property type="match status" value="1"/>
</dbReference>
<dbReference type="InterPro" id="IPR000086">
    <property type="entry name" value="NUDIX_hydrolase_dom"/>
</dbReference>
<dbReference type="PANTHER" id="PTHR43046:SF14">
    <property type="entry name" value="MUTT_NUDIX FAMILY PROTEIN"/>
    <property type="match status" value="1"/>
</dbReference>
<dbReference type="RefSeq" id="WP_164624462.1">
    <property type="nucleotide sequence ID" value="NZ_JAAIVJ010000003.1"/>
</dbReference>
<sequence>MTDVIGAKAALLCGGTILTYLRDDKPGLPWPGHWDLPGGGLETSETAEQGLFREVHEEFGLHLSSSHLVWRATFPTLHTPGKMAAFFVGHLAPQDVAAIRFGSEGQFWRMMPLAEWLTLDRAVPDLQRRTALALQALGLAP</sequence>
<dbReference type="InterPro" id="IPR020084">
    <property type="entry name" value="NUDIX_hydrolase_CS"/>
</dbReference>
<feature type="domain" description="Nudix hydrolase" evidence="4">
    <location>
        <begin position="2"/>
        <end position="136"/>
    </location>
</feature>
<evidence type="ECO:0000256" key="1">
    <source>
        <dbReference type="ARBA" id="ARBA00001946"/>
    </source>
</evidence>
<dbReference type="PRINTS" id="PR00502">
    <property type="entry name" value="NUDIXFAMILY"/>
</dbReference>
<dbReference type="PANTHER" id="PTHR43046">
    <property type="entry name" value="GDP-MANNOSE MANNOSYL HYDROLASE"/>
    <property type="match status" value="1"/>
</dbReference>
<proteinExistence type="inferred from homology"/>
<reference evidence="5 6" key="1">
    <citation type="submission" date="2020-02" db="EMBL/GenBank/DDBJ databases">
        <authorList>
            <person name="Chen W.-M."/>
        </authorList>
    </citation>
    <scope>NUCLEOTIDE SEQUENCE [LARGE SCALE GENOMIC DNA]</scope>
    <source>
        <strain evidence="5 6">KMS-5</strain>
    </source>
</reference>
<dbReference type="EMBL" id="JAAIVJ010000003">
    <property type="protein sequence ID" value="NEY90219.1"/>
    <property type="molecule type" value="Genomic_DNA"/>
</dbReference>
<comment type="caution">
    <text evidence="5">The sequence shown here is derived from an EMBL/GenBank/DDBJ whole genome shotgun (WGS) entry which is preliminary data.</text>
</comment>
<comment type="cofactor">
    <cofactor evidence="1">
        <name>Mg(2+)</name>
        <dbReference type="ChEBI" id="CHEBI:18420"/>
    </cofactor>
</comment>
<organism evidence="5 6">
    <name type="scientific">Tabrizicola oligotrophica</name>
    <dbReference type="NCBI Taxonomy" id="2710650"/>
    <lineage>
        <taxon>Bacteria</taxon>
        <taxon>Pseudomonadati</taxon>
        <taxon>Pseudomonadota</taxon>
        <taxon>Alphaproteobacteria</taxon>
        <taxon>Rhodobacterales</taxon>
        <taxon>Paracoccaceae</taxon>
        <taxon>Tabrizicola</taxon>
    </lineage>
</organism>
<evidence type="ECO:0000313" key="5">
    <source>
        <dbReference type="EMBL" id="NEY90219.1"/>
    </source>
</evidence>
<evidence type="ECO:0000256" key="2">
    <source>
        <dbReference type="ARBA" id="ARBA00022801"/>
    </source>
</evidence>
<dbReference type="Pfam" id="PF00293">
    <property type="entry name" value="NUDIX"/>
    <property type="match status" value="1"/>
</dbReference>
<evidence type="ECO:0000313" key="6">
    <source>
        <dbReference type="Proteomes" id="UP000477782"/>
    </source>
</evidence>
<accession>A0A6M0QRR1</accession>
<dbReference type="Proteomes" id="UP000477782">
    <property type="component" value="Unassembled WGS sequence"/>
</dbReference>
<dbReference type="InterPro" id="IPR015797">
    <property type="entry name" value="NUDIX_hydrolase-like_dom_sf"/>
</dbReference>
<dbReference type="PROSITE" id="PS00893">
    <property type="entry name" value="NUDIX_BOX"/>
    <property type="match status" value="1"/>
</dbReference>